<reference evidence="8 9" key="1">
    <citation type="submission" date="2016-04" db="EMBL/GenBank/DDBJ databases">
        <title>Draft genome sequence of freshwater magnetotactic bacteria Magnetospirillum marisnigri SP-1 and Magnetospirillum moscoviense BB-1.</title>
        <authorList>
            <person name="Koziaeva V."/>
            <person name="Dziuba M.V."/>
            <person name="Ivanov T.M."/>
            <person name="Kuznetsov B."/>
            <person name="Grouzdev D.S."/>
        </authorList>
    </citation>
    <scope>NUCLEOTIDE SEQUENCE [LARGE SCALE GENOMIC DNA]</scope>
    <source>
        <strain evidence="8 9">SP-1</strain>
    </source>
</reference>
<evidence type="ECO:0000256" key="6">
    <source>
        <dbReference type="SAM" id="Phobius"/>
    </source>
</evidence>
<dbReference type="EMBL" id="LWQT01000054">
    <property type="protein sequence ID" value="OAN50448.1"/>
    <property type="molecule type" value="Genomic_DNA"/>
</dbReference>
<feature type="domain" description="Prepilin type IV endopeptidase peptidase" evidence="7">
    <location>
        <begin position="11"/>
        <end position="113"/>
    </location>
</feature>
<keyword evidence="9" id="KW-1185">Reference proteome</keyword>
<evidence type="ECO:0000256" key="4">
    <source>
        <dbReference type="ARBA" id="ARBA00022989"/>
    </source>
</evidence>
<keyword evidence="5 6" id="KW-0472">Membrane</keyword>
<keyword evidence="2" id="KW-1003">Cell membrane</keyword>
<keyword evidence="4 6" id="KW-1133">Transmembrane helix</keyword>
<feature type="transmembrane region" description="Helical" evidence="6">
    <location>
        <begin position="59"/>
        <end position="80"/>
    </location>
</feature>
<proteinExistence type="predicted"/>
<evidence type="ECO:0000259" key="7">
    <source>
        <dbReference type="Pfam" id="PF01478"/>
    </source>
</evidence>
<dbReference type="Gene3D" id="1.20.120.1220">
    <property type="match status" value="1"/>
</dbReference>
<dbReference type="InterPro" id="IPR052218">
    <property type="entry name" value="Preflagellin_Peptidase"/>
</dbReference>
<sequence length="166" mass="17061">MTTLILVPSLAFVAALLDGAICDLRAFRIPNRVPLLLAASYALALAAGFDAASWPGHLGVGAAVFAVSVLLFSLGVWGGGDAKMLPAAVLWVGPGELPRFLLVMALVGGALALLALAARRVPLGPEGELRDWGRRLAISGQVPYGVAIACAGLDWGLANLLPRLMG</sequence>
<evidence type="ECO:0000256" key="1">
    <source>
        <dbReference type="ARBA" id="ARBA00004651"/>
    </source>
</evidence>
<dbReference type="OrthoDB" id="5329005at2"/>
<keyword evidence="3 6" id="KW-0812">Transmembrane</keyword>
<dbReference type="InterPro" id="IPR000045">
    <property type="entry name" value="Prepilin_IV_endopep_pep"/>
</dbReference>
<name>A0A178MQR7_9PROT</name>
<comment type="caution">
    <text evidence="8">The sequence shown here is derived from an EMBL/GenBank/DDBJ whole genome shotgun (WGS) entry which is preliminary data.</text>
</comment>
<dbReference type="PANTHER" id="PTHR36506">
    <property type="entry name" value="PREFLAGELLIN PEPTIDASE"/>
    <property type="match status" value="1"/>
</dbReference>
<dbReference type="GO" id="GO:0005886">
    <property type="term" value="C:plasma membrane"/>
    <property type="evidence" value="ECO:0007669"/>
    <property type="project" value="UniProtKB-SubCell"/>
</dbReference>
<evidence type="ECO:0000256" key="3">
    <source>
        <dbReference type="ARBA" id="ARBA00022692"/>
    </source>
</evidence>
<feature type="transmembrane region" description="Helical" evidence="6">
    <location>
        <begin position="142"/>
        <end position="161"/>
    </location>
</feature>
<dbReference type="Proteomes" id="UP000078428">
    <property type="component" value="Unassembled WGS sequence"/>
</dbReference>
<dbReference type="RefSeq" id="WP_068492356.1">
    <property type="nucleotide sequence ID" value="NZ_LWQT01000054.1"/>
</dbReference>
<dbReference type="AlphaFoldDB" id="A0A178MQR7"/>
<organism evidence="8 9">
    <name type="scientific">Paramagnetospirillum marisnigri</name>
    <dbReference type="NCBI Taxonomy" id="1285242"/>
    <lineage>
        <taxon>Bacteria</taxon>
        <taxon>Pseudomonadati</taxon>
        <taxon>Pseudomonadota</taxon>
        <taxon>Alphaproteobacteria</taxon>
        <taxon>Rhodospirillales</taxon>
        <taxon>Magnetospirillaceae</taxon>
        <taxon>Paramagnetospirillum</taxon>
    </lineage>
</organism>
<evidence type="ECO:0000256" key="5">
    <source>
        <dbReference type="ARBA" id="ARBA00023136"/>
    </source>
</evidence>
<comment type="subcellular location">
    <subcellularLocation>
        <location evidence="1">Cell membrane</location>
        <topology evidence="1">Multi-pass membrane protein</topology>
    </subcellularLocation>
</comment>
<feature type="transmembrane region" description="Helical" evidence="6">
    <location>
        <begin position="35"/>
        <end position="52"/>
    </location>
</feature>
<accession>A0A178MQR7</accession>
<dbReference type="GO" id="GO:0004190">
    <property type="term" value="F:aspartic-type endopeptidase activity"/>
    <property type="evidence" value="ECO:0007669"/>
    <property type="project" value="InterPro"/>
</dbReference>
<evidence type="ECO:0000313" key="8">
    <source>
        <dbReference type="EMBL" id="OAN50448.1"/>
    </source>
</evidence>
<dbReference type="STRING" id="1285242.A6A04_18240"/>
<evidence type="ECO:0000313" key="9">
    <source>
        <dbReference type="Proteomes" id="UP000078428"/>
    </source>
</evidence>
<feature type="transmembrane region" description="Helical" evidence="6">
    <location>
        <begin position="100"/>
        <end position="121"/>
    </location>
</feature>
<dbReference type="PANTHER" id="PTHR36506:SF1">
    <property type="entry name" value="PREFLAGELLIN PEPTIDASE"/>
    <property type="match status" value="1"/>
</dbReference>
<dbReference type="Pfam" id="PF01478">
    <property type="entry name" value="Peptidase_A24"/>
    <property type="match status" value="1"/>
</dbReference>
<gene>
    <name evidence="8" type="ORF">A6A04_18240</name>
</gene>
<protein>
    <submittedName>
        <fullName evidence="8">Pilus assembly protein CpaA</fullName>
    </submittedName>
</protein>
<evidence type="ECO:0000256" key="2">
    <source>
        <dbReference type="ARBA" id="ARBA00022475"/>
    </source>
</evidence>